<keyword evidence="6 12" id="KW-0862">Zinc</keyword>
<feature type="zinc finger region" description="CR-type" evidence="13">
    <location>
        <begin position="147"/>
        <end position="229"/>
    </location>
</feature>
<evidence type="ECO:0000256" key="2">
    <source>
        <dbReference type="ARBA" id="ARBA00022705"/>
    </source>
</evidence>
<evidence type="ECO:0000256" key="3">
    <source>
        <dbReference type="ARBA" id="ARBA00022723"/>
    </source>
</evidence>
<dbReference type="PROSITE" id="PS51188">
    <property type="entry name" value="ZF_CR"/>
    <property type="match status" value="1"/>
</dbReference>
<feature type="domain" description="CR-type" evidence="15">
    <location>
        <begin position="147"/>
        <end position="229"/>
    </location>
</feature>
<feature type="binding site" evidence="12">
    <location>
        <position position="180"/>
    </location>
    <ligand>
        <name>Zn(2+)</name>
        <dbReference type="ChEBI" id="CHEBI:29105"/>
        <label>2</label>
    </ligand>
</feature>
<comment type="subcellular location">
    <subcellularLocation>
        <location evidence="12">Cytoplasm</location>
    </subcellularLocation>
</comment>
<dbReference type="GO" id="GO:0005737">
    <property type="term" value="C:cytoplasm"/>
    <property type="evidence" value="ECO:0007669"/>
    <property type="project" value="UniProtKB-SubCell"/>
</dbReference>
<dbReference type="CDD" id="cd10747">
    <property type="entry name" value="DnaJ_C"/>
    <property type="match status" value="1"/>
</dbReference>
<dbReference type="GO" id="GO:0051082">
    <property type="term" value="F:unfolded protein binding"/>
    <property type="evidence" value="ECO:0007669"/>
    <property type="project" value="UniProtKB-UniRule"/>
</dbReference>
<evidence type="ECO:0000256" key="11">
    <source>
        <dbReference type="ARBA" id="ARBA00067609"/>
    </source>
</evidence>
<dbReference type="GO" id="GO:0009408">
    <property type="term" value="P:response to heat"/>
    <property type="evidence" value="ECO:0007669"/>
    <property type="project" value="InterPro"/>
</dbReference>
<evidence type="ECO:0000256" key="4">
    <source>
        <dbReference type="ARBA" id="ARBA00022737"/>
    </source>
</evidence>
<dbReference type="Proteomes" id="UP000316292">
    <property type="component" value="Unassembled WGS sequence"/>
</dbReference>
<keyword evidence="2 12" id="KW-0235">DNA replication</keyword>
<dbReference type="PRINTS" id="PR00625">
    <property type="entry name" value="JDOMAIN"/>
</dbReference>
<dbReference type="Gene3D" id="2.10.230.10">
    <property type="entry name" value="Heat shock protein DnaJ, cysteine-rich domain"/>
    <property type="match status" value="1"/>
</dbReference>
<dbReference type="InterPro" id="IPR001305">
    <property type="entry name" value="HSP_DnaJ_Cys-rich_dom"/>
</dbReference>
<dbReference type="InterPro" id="IPR018253">
    <property type="entry name" value="DnaJ_domain_CS"/>
</dbReference>
<dbReference type="PROSITE" id="PS50076">
    <property type="entry name" value="DNAJ_2"/>
    <property type="match status" value="1"/>
</dbReference>
<dbReference type="GO" id="GO:0008270">
    <property type="term" value="F:zinc ion binding"/>
    <property type="evidence" value="ECO:0007669"/>
    <property type="project" value="UniProtKB-UniRule"/>
</dbReference>
<dbReference type="EMBL" id="VBOR01000061">
    <property type="protein sequence ID" value="TMQ49125.1"/>
    <property type="molecule type" value="Genomic_DNA"/>
</dbReference>
<dbReference type="InterPro" id="IPR008971">
    <property type="entry name" value="HSP40/DnaJ_pept-bd"/>
</dbReference>
<proteinExistence type="inferred from homology"/>
<dbReference type="AlphaFoldDB" id="A0A538SCM6"/>
<dbReference type="PROSITE" id="PS00636">
    <property type="entry name" value="DNAJ_1"/>
    <property type="match status" value="1"/>
</dbReference>
<dbReference type="CDD" id="cd10719">
    <property type="entry name" value="DnaJ_zf"/>
    <property type="match status" value="1"/>
</dbReference>
<dbReference type="InterPro" id="IPR002939">
    <property type="entry name" value="DnaJ_C"/>
</dbReference>
<comment type="subunit">
    <text evidence="12">Homodimer.</text>
</comment>
<dbReference type="InterPro" id="IPR036869">
    <property type="entry name" value="J_dom_sf"/>
</dbReference>
<protein>
    <recommendedName>
        <fullName evidence="11 12">Chaperone protein DnaJ</fullName>
    </recommendedName>
</protein>
<dbReference type="NCBIfam" id="TIGR02349">
    <property type="entry name" value="DnaJ_bact"/>
    <property type="match status" value="1"/>
</dbReference>
<dbReference type="PANTHER" id="PTHR43096:SF48">
    <property type="entry name" value="CHAPERONE PROTEIN DNAJ"/>
    <property type="match status" value="1"/>
</dbReference>
<feature type="binding site" evidence="12">
    <location>
        <position position="160"/>
    </location>
    <ligand>
        <name>Zn(2+)</name>
        <dbReference type="ChEBI" id="CHEBI:29105"/>
        <label>1</label>
    </ligand>
</feature>
<feature type="binding site" evidence="12">
    <location>
        <position position="177"/>
    </location>
    <ligand>
        <name>Zn(2+)</name>
        <dbReference type="ChEBI" id="CHEBI:29105"/>
        <label>2</label>
    </ligand>
</feature>
<evidence type="ECO:0000256" key="7">
    <source>
        <dbReference type="ARBA" id="ARBA00023016"/>
    </source>
</evidence>
<dbReference type="Pfam" id="PF00684">
    <property type="entry name" value="DnaJ_CXXCXGXG"/>
    <property type="match status" value="1"/>
</dbReference>
<evidence type="ECO:0000256" key="6">
    <source>
        <dbReference type="ARBA" id="ARBA00022833"/>
    </source>
</evidence>
<feature type="binding site" evidence="12">
    <location>
        <position position="203"/>
    </location>
    <ligand>
        <name>Zn(2+)</name>
        <dbReference type="ChEBI" id="CHEBI:29105"/>
        <label>2</label>
    </ligand>
</feature>
<dbReference type="GO" id="GO:0005524">
    <property type="term" value="F:ATP binding"/>
    <property type="evidence" value="ECO:0007669"/>
    <property type="project" value="InterPro"/>
</dbReference>
<dbReference type="InterPro" id="IPR012724">
    <property type="entry name" value="DnaJ"/>
</dbReference>
<feature type="domain" description="J" evidence="14">
    <location>
        <begin position="7"/>
        <end position="72"/>
    </location>
</feature>
<dbReference type="FunFam" id="2.10.230.10:FF:000002">
    <property type="entry name" value="Molecular chaperone DnaJ"/>
    <property type="match status" value="1"/>
</dbReference>
<dbReference type="CDD" id="cd06257">
    <property type="entry name" value="DnaJ"/>
    <property type="match status" value="1"/>
</dbReference>
<feature type="repeat" description="CXXCXGXG motif" evidence="12">
    <location>
        <begin position="160"/>
        <end position="167"/>
    </location>
</feature>
<dbReference type="GO" id="GO:0042026">
    <property type="term" value="P:protein refolding"/>
    <property type="evidence" value="ECO:0007669"/>
    <property type="project" value="TreeGrafter"/>
</dbReference>
<dbReference type="HAMAP" id="MF_01152">
    <property type="entry name" value="DnaJ"/>
    <property type="match status" value="1"/>
</dbReference>
<accession>A0A538SCM6</accession>
<evidence type="ECO:0000256" key="12">
    <source>
        <dbReference type="HAMAP-Rule" id="MF_01152"/>
    </source>
</evidence>
<feature type="repeat" description="CXXCXGXG motif" evidence="12">
    <location>
        <begin position="177"/>
        <end position="184"/>
    </location>
</feature>
<dbReference type="SUPFAM" id="SSF57938">
    <property type="entry name" value="DnaJ/Hsp40 cysteine-rich domain"/>
    <property type="match status" value="1"/>
</dbReference>
<feature type="binding site" evidence="12">
    <location>
        <position position="220"/>
    </location>
    <ligand>
        <name>Zn(2+)</name>
        <dbReference type="ChEBI" id="CHEBI:29105"/>
        <label>1</label>
    </ligand>
</feature>
<comment type="caution">
    <text evidence="16">The sequence shown here is derived from an EMBL/GenBank/DDBJ whole genome shotgun (WGS) entry which is preliminary data.</text>
</comment>
<evidence type="ECO:0000256" key="13">
    <source>
        <dbReference type="PROSITE-ProRule" id="PRU00546"/>
    </source>
</evidence>
<dbReference type="PANTHER" id="PTHR43096">
    <property type="entry name" value="DNAJ HOMOLOG 1, MITOCHONDRIAL-RELATED"/>
    <property type="match status" value="1"/>
</dbReference>
<dbReference type="GO" id="GO:0031072">
    <property type="term" value="F:heat shock protein binding"/>
    <property type="evidence" value="ECO:0007669"/>
    <property type="project" value="InterPro"/>
</dbReference>
<feature type="binding site" evidence="12">
    <location>
        <position position="206"/>
    </location>
    <ligand>
        <name>Zn(2+)</name>
        <dbReference type="ChEBI" id="CHEBI:29105"/>
        <label>2</label>
    </ligand>
</feature>
<comment type="similarity">
    <text evidence="10 12">Belongs to the DnaJ family.</text>
</comment>
<comment type="cofactor">
    <cofactor evidence="12">
        <name>Zn(2+)</name>
        <dbReference type="ChEBI" id="CHEBI:29105"/>
    </cofactor>
    <text evidence="12">Binds 2 Zn(2+) ions per monomer.</text>
</comment>
<dbReference type="Gene3D" id="2.60.260.20">
    <property type="entry name" value="Urease metallochaperone UreE, N-terminal domain"/>
    <property type="match status" value="2"/>
</dbReference>
<dbReference type="Pfam" id="PF01556">
    <property type="entry name" value="DnaJ_C"/>
    <property type="match status" value="1"/>
</dbReference>
<dbReference type="SUPFAM" id="SSF49493">
    <property type="entry name" value="HSP40/DnaJ peptide-binding domain"/>
    <property type="match status" value="2"/>
</dbReference>
<evidence type="ECO:0000256" key="5">
    <source>
        <dbReference type="ARBA" id="ARBA00022771"/>
    </source>
</evidence>
<dbReference type="Gene3D" id="1.10.287.110">
    <property type="entry name" value="DnaJ domain"/>
    <property type="match status" value="1"/>
</dbReference>
<keyword evidence="4 12" id="KW-0677">Repeat</keyword>
<evidence type="ECO:0000313" key="17">
    <source>
        <dbReference type="Proteomes" id="UP000316292"/>
    </source>
</evidence>
<name>A0A538SCM6_UNCEI</name>
<dbReference type="InterPro" id="IPR001623">
    <property type="entry name" value="DnaJ_domain"/>
</dbReference>
<feature type="repeat" description="CXXCXGXG motif" evidence="12">
    <location>
        <begin position="217"/>
        <end position="224"/>
    </location>
</feature>
<feature type="repeat" description="CXXCXGXG motif" evidence="12">
    <location>
        <begin position="203"/>
        <end position="210"/>
    </location>
</feature>
<evidence type="ECO:0000256" key="8">
    <source>
        <dbReference type="ARBA" id="ARBA00023186"/>
    </source>
</evidence>
<keyword evidence="3 12" id="KW-0479">Metal-binding</keyword>
<evidence type="ECO:0000256" key="10">
    <source>
        <dbReference type="ARBA" id="ARBA00061004"/>
    </source>
</evidence>
<dbReference type="SUPFAM" id="SSF46565">
    <property type="entry name" value="Chaperone J-domain"/>
    <property type="match status" value="1"/>
</dbReference>
<dbReference type="InterPro" id="IPR036410">
    <property type="entry name" value="HSP_DnaJ_Cys-rich_dom_sf"/>
</dbReference>
<keyword evidence="8 12" id="KW-0143">Chaperone</keyword>
<reference evidence="16 17" key="1">
    <citation type="journal article" date="2019" name="Nat. Microbiol.">
        <title>Mediterranean grassland soil C-N compound turnover is dependent on rainfall and depth, and is mediated by genomically divergent microorganisms.</title>
        <authorList>
            <person name="Diamond S."/>
            <person name="Andeer P.F."/>
            <person name="Li Z."/>
            <person name="Crits-Christoph A."/>
            <person name="Burstein D."/>
            <person name="Anantharaman K."/>
            <person name="Lane K.R."/>
            <person name="Thomas B.C."/>
            <person name="Pan C."/>
            <person name="Northen T.R."/>
            <person name="Banfield J.F."/>
        </authorList>
    </citation>
    <scope>NUCLEOTIDE SEQUENCE [LARGE SCALE GENOMIC DNA]</scope>
    <source>
        <strain evidence="16">WS_1</strain>
    </source>
</reference>
<comment type="domain">
    <text evidence="12">The J domain is necessary and sufficient to stimulate DnaK ATPase activity. Zinc center 1 plays an important role in the autonomous, DnaK-independent chaperone activity of DnaJ. Zinc center 2 is essential for interaction with DnaK and for DnaJ activity.</text>
</comment>
<dbReference type="SMART" id="SM00271">
    <property type="entry name" value="DnaJ"/>
    <property type="match status" value="1"/>
</dbReference>
<dbReference type="Pfam" id="PF00226">
    <property type="entry name" value="DnaJ"/>
    <property type="match status" value="1"/>
</dbReference>
<dbReference type="FunFam" id="2.60.260.20:FF:000005">
    <property type="entry name" value="Chaperone protein dnaJ 1, mitochondrial"/>
    <property type="match status" value="1"/>
</dbReference>
<comment type="function">
    <text evidence="9 12">Participates actively in the response to hyperosmotic and heat shock by preventing the aggregation of stress-denatured proteins and by disaggregating proteins, also in an autonomous, DnaK-independent fashion. Unfolded proteins bind initially to DnaJ; upon interaction with the DnaJ-bound protein, DnaK hydrolyzes its bound ATP, resulting in the formation of a stable complex. GrpE releases ADP from DnaK; ATP binding to DnaK triggers the release of the substrate protein, thus completing the reaction cycle. Several rounds of ATP-dependent interactions between DnaJ, DnaK and GrpE are required for fully efficient folding. Also involved, together with DnaK and GrpE, in the DNA replication of plasmids through activation of initiation proteins.</text>
</comment>
<dbReference type="NCBIfam" id="NF008035">
    <property type="entry name" value="PRK10767.1"/>
    <property type="match status" value="1"/>
</dbReference>
<organism evidence="16 17">
    <name type="scientific">Eiseniibacteriota bacterium</name>
    <dbReference type="NCBI Taxonomy" id="2212470"/>
    <lineage>
        <taxon>Bacteria</taxon>
        <taxon>Candidatus Eiseniibacteriota</taxon>
    </lineage>
</organism>
<evidence type="ECO:0000256" key="9">
    <source>
        <dbReference type="ARBA" id="ARBA00053423"/>
    </source>
</evidence>
<keyword evidence="7 12" id="KW-0346">Stress response</keyword>
<evidence type="ECO:0000256" key="1">
    <source>
        <dbReference type="ARBA" id="ARBA00022490"/>
    </source>
</evidence>
<gene>
    <name evidence="12 16" type="primary">dnaJ</name>
    <name evidence="16" type="ORF">E6K71_05825</name>
</gene>
<feature type="binding site" evidence="12">
    <location>
        <position position="163"/>
    </location>
    <ligand>
        <name>Zn(2+)</name>
        <dbReference type="ChEBI" id="CHEBI:29105"/>
        <label>1</label>
    </ligand>
</feature>
<sequence>MLTTTRDYYEILGVPKTATDDEIKKAYRQLAMKYHPDRNPGDKKAEESFKEVAQAYEVLHDPEKRARYDRFGHGTGPGAPPGGGFTEAEGFDLADALRAFMRDFGGMGGGFGEVFESGGGRRAARNERRGRNLEIRLPLTLEEIANGAEKVIKIRRMVPCSECKGAGAKQGSSTKACPTCGGSGQVRSVQRSVFGQMISVTTCERCHGEGVIIEQPCPKCSGEGRVRVQEEISIRVPPGVMEGNYIPLRGMGDAGVRGGPPGDLIAHIEEIPHPIFAREGEDLITELPISISRAALGGKVEVPTLGGRAKVTIPQGIQSGQVLRLRGKGLKSLQRSGTGDLLVRVVVHTPTKPTDRGKALFTELEQLADSQVPPPHRPDRNG</sequence>
<evidence type="ECO:0000313" key="16">
    <source>
        <dbReference type="EMBL" id="TMQ49125.1"/>
    </source>
</evidence>
<keyword evidence="1 12" id="KW-0963">Cytoplasm</keyword>
<dbReference type="GO" id="GO:0006260">
    <property type="term" value="P:DNA replication"/>
    <property type="evidence" value="ECO:0007669"/>
    <property type="project" value="UniProtKB-KW"/>
</dbReference>
<evidence type="ECO:0000259" key="15">
    <source>
        <dbReference type="PROSITE" id="PS51188"/>
    </source>
</evidence>
<feature type="binding site" evidence="12">
    <location>
        <position position="217"/>
    </location>
    <ligand>
        <name>Zn(2+)</name>
        <dbReference type="ChEBI" id="CHEBI:29105"/>
        <label>1</label>
    </ligand>
</feature>
<keyword evidence="5 12" id="KW-0863">Zinc-finger</keyword>
<dbReference type="FunFam" id="1.10.287.110:FF:000034">
    <property type="entry name" value="Chaperone protein DnaJ"/>
    <property type="match status" value="1"/>
</dbReference>
<evidence type="ECO:0000259" key="14">
    <source>
        <dbReference type="PROSITE" id="PS50076"/>
    </source>
</evidence>